<evidence type="ECO:0000256" key="2">
    <source>
        <dbReference type="ARBA" id="ARBA00024764"/>
    </source>
</evidence>
<name>A0A1I5WUE9_9LACT</name>
<evidence type="ECO:0000256" key="3">
    <source>
        <dbReference type="HAMAP-Rule" id="MF_00245"/>
    </source>
</evidence>
<dbReference type="NCBIfam" id="NF001070">
    <property type="entry name" value="PRK00118.1-6"/>
    <property type="match status" value="1"/>
</dbReference>
<dbReference type="Gene3D" id="1.10.10.10">
    <property type="entry name" value="Winged helix-like DNA-binding domain superfamily/Winged helix DNA-binding domain"/>
    <property type="match status" value="1"/>
</dbReference>
<dbReference type="HAMAP" id="MF_00245">
    <property type="entry name" value="UPF0122"/>
    <property type="match status" value="1"/>
</dbReference>
<dbReference type="Pfam" id="PF04297">
    <property type="entry name" value="UPF0122"/>
    <property type="match status" value="1"/>
</dbReference>
<organism evidence="4 5">
    <name type="scientific">Desemzia incerta</name>
    <dbReference type="NCBI Taxonomy" id="82801"/>
    <lineage>
        <taxon>Bacteria</taxon>
        <taxon>Bacillati</taxon>
        <taxon>Bacillota</taxon>
        <taxon>Bacilli</taxon>
        <taxon>Lactobacillales</taxon>
        <taxon>Carnobacteriaceae</taxon>
        <taxon>Desemzia</taxon>
    </lineage>
</organism>
<dbReference type="RefSeq" id="WP_092480144.1">
    <property type="nucleotide sequence ID" value="NZ_CP126128.1"/>
</dbReference>
<gene>
    <name evidence="4" type="ORF">SAMN04488506_1096</name>
</gene>
<dbReference type="PANTHER" id="PTHR40083:SF1">
    <property type="entry name" value="UPF0122 PROTEIN YLXM"/>
    <property type="match status" value="1"/>
</dbReference>
<comment type="function">
    <text evidence="2 3">Might take part in the signal recognition particle (SRP) pathway. This is inferred from the conservation of its genetic proximity to ftsY/ffh. May be a regulatory protein.</text>
</comment>
<dbReference type="OrthoDB" id="6392at2"/>
<comment type="similarity">
    <text evidence="1 3">Belongs to the UPF0122 family.</text>
</comment>
<evidence type="ECO:0000313" key="4">
    <source>
        <dbReference type="EMBL" id="SFQ23136.1"/>
    </source>
</evidence>
<dbReference type="InterPro" id="IPR013324">
    <property type="entry name" value="RNA_pol_sigma_r3/r4-like"/>
</dbReference>
<sequence length="114" mass="13586">MELEKTNQMNALFDFYGALLTDKQQEYMQLYYGDDFSLGEIADEFNVSRQAIYDNIKRTEKILIEYEEKLNLFKKFSETNAIIDQLEEYVTAHYPKDTAFKAELEKLRQTNDEE</sequence>
<keyword evidence="5" id="KW-1185">Reference proteome</keyword>
<evidence type="ECO:0000256" key="1">
    <source>
        <dbReference type="ARBA" id="ARBA00008720"/>
    </source>
</evidence>
<protein>
    <recommendedName>
        <fullName evidence="3">UPF0122 protein SAMN04488506_1096</fullName>
    </recommendedName>
</protein>
<dbReference type="InterPro" id="IPR054831">
    <property type="entry name" value="UPF0122_fam_protein"/>
</dbReference>
<dbReference type="EMBL" id="FOXW01000003">
    <property type="protein sequence ID" value="SFQ23136.1"/>
    <property type="molecule type" value="Genomic_DNA"/>
</dbReference>
<evidence type="ECO:0000313" key="5">
    <source>
        <dbReference type="Proteomes" id="UP000199136"/>
    </source>
</evidence>
<dbReference type="InterPro" id="IPR036388">
    <property type="entry name" value="WH-like_DNA-bd_sf"/>
</dbReference>
<dbReference type="NCBIfam" id="NF001072">
    <property type="entry name" value="PRK00118.2-2"/>
    <property type="match status" value="1"/>
</dbReference>
<reference evidence="4 5" key="1">
    <citation type="submission" date="2016-10" db="EMBL/GenBank/DDBJ databases">
        <authorList>
            <person name="de Groot N.N."/>
        </authorList>
    </citation>
    <scope>NUCLEOTIDE SEQUENCE [LARGE SCALE GENOMIC DNA]</scope>
    <source>
        <strain evidence="4 5">DSM 20581</strain>
    </source>
</reference>
<dbReference type="NCBIfam" id="NF001068">
    <property type="entry name" value="PRK00118.1-4"/>
    <property type="match status" value="1"/>
</dbReference>
<accession>A0A1I5WUE9</accession>
<dbReference type="AlphaFoldDB" id="A0A1I5WUE9"/>
<proteinExistence type="inferred from homology"/>
<dbReference type="NCBIfam" id="NF045758">
    <property type="entry name" value="YlxM"/>
    <property type="match status" value="1"/>
</dbReference>
<dbReference type="Proteomes" id="UP000199136">
    <property type="component" value="Unassembled WGS sequence"/>
</dbReference>
<dbReference type="SUPFAM" id="SSF88659">
    <property type="entry name" value="Sigma3 and sigma4 domains of RNA polymerase sigma factors"/>
    <property type="match status" value="1"/>
</dbReference>
<dbReference type="STRING" id="82801.SAMN04488506_1096"/>
<dbReference type="PANTHER" id="PTHR40083">
    <property type="entry name" value="UPF0122 PROTEIN CBO2450/CLC_2298"/>
    <property type="match status" value="1"/>
</dbReference>
<dbReference type="InterPro" id="IPR007394">
    <property type="entry name" value="UPF0122"/>
</dbReference>